<dbReference type="Gene3D" id="1.20.1280.50">
    <property type="match status" value="1"/>
</dbReference>
<reference evidence="3" key="1">
    <citation type="submission" date="2023-03" db="EMBL/GenBank/DDBJ databases">
        <title>Massive genome expansion in bonnet fungi (Mycena s.s.) driven by repeated elements and novel gene families across ecological guilds.</title>
        <authorList>
            <consortium name="Lawrence Berkeley National Laboratory"/>
            <person name="Harder C.B."/>
            <person name="Miyauchi S."/>
            <person name="Viragh M."/>
            <person name="Kuo A."/>
            <person name="Thoen E."/>
            <person name="Andreopoulos B."/>
            <person name="Lu D."/>
            <person name="Skrede I."/>
            <person name="Drula E."/>
            <person name="Henrissat B."/>
            <person name="Morin E."/>
            <person name="Kohler A."/>
            <person name="Barry K."/>
            <person name="LaButti K."/>
            <person name="Morin E."/>
            <person name="Salamov A."/>
            <person name="Lipzen A."/>
            <person name="Mereny Z."/>
            <person name="Hegedus B."/>
            <person name="Baldrian P."/>
            <person name="Stursova M."/>
            <person name="Weitz H."/>
            <person name="Taylor A."/>
            <person name="Grigoriev I.V."/>
            <person name="Nagy L.G."/>
            <person name="Martin F."/>
            <person name="Kauserud H."/>
        </authorList>
    </citation>
    <scope>NUCLEOTIDE SEQUENCE</scope>
    <source>
        <strain evidence="3">CBHHK002</strain>
    </source>
</reference>
<proteinExistence type="predicted"/>
<evidence type="ECO:0000313" key="4">
    <source>
        <dbReference type="Proteomes" id="UP001218218"/>
    </source>
</evidence>
<dbReference type="Pfam" id="PF12937">
    <property type="entry name" value="F-box-like"/>
    <property type="match status" value="1"/>
</dbReference>
<evidence type="ECO:0000313" key="3">
    <source>
        <dbReference type="EMBL" id="KAJ7302345.1"/>
    </source>
</evidence>
<feature type="domain" description="DUF4246" evidence="2">
    <location>
        <begin position="466"/>
        <end position="515"/>
    </location>
</feature>
<feature type="domain" description="F-box" evidence="1">
    <location>
        <begin position="40"/>
        <end position="104"/>
    </location>
</feature>
<gene>
    <name evidence="3" type="ORF">DFH08DRAFT_977921</name>
</gene>
<dbReference type="InterPro" id="IPR001810">
    <property type="entry name" value="F-box_dom"/>
</dbReference>
<dbReference type="AlphaFoldDB" id="A0AAD7E817"/>
<dbReference type="InterPro" id="IPR025340">
    <property type="entry name" value="DUF4246"/>
</dbReference>
<dbReference type="InterPro" id="IPR049192">
    <property type="entry name" value="DUF4246_C"/>
</dbReference>
<accession>A0AAD7E817</accession>
<dbReference type="PANTHER" id="PTHR33119:SF1">
    <property type="entry name" value="FE2OG DIOXYGENASE DOMAIN-CONTAINING PROTEIN"/>
    <property type="match status" value="1"/>
</dbReference>
<protein>
    <recommendedName>
        <fullName evidence="5">F-box domain-containing protein</fullName>
    </recommendedName>
</protein>
<dbReference type="SUPFAM" id="SSF81383">
    <property type="entry name" value="F-box domain"/>
    <property type="match status" value="1"/>
</dbReference>
<dbReference type="Pfam" id="PF14033">
    <property type="entry name" value="DUF4246"/>
    <property type="match status" value="2"/>
</dbReference>
<name>A0AAD7E817_9AGAR</name>
<keyword evidence="4" id="KW-1185">Reference proteome</keyword>
<evidence type="ECO:0000259" key="2">
    <source>
        <dbReference type="Pfam" id="PF14033"/>
    </source>
</evidence>
<feature type="domain" description="DUF4246" evidence="2">
    <location>
        <begin position="547"/>
        <end position="663"/>
    </location>
</feature>
<sequence>MPPDSKYIFSSQFGSASPSTFDMTNLSLAANDGFAHTSICRFPVEILVEIFSYHTSSLVGLRDADTELWTELDRLANAELLTLSRVCSSWHDIVINTPTLWSMLLLHGILWRTPYALAKTVTLLSAALTRSRNAPLSVVLFEDTKHWLLGPPHTRVFQLLVQHSRRWWAAEFTCSMDVDSSKSCLQGKLLLLRHLTLHVPPSPNAVDFVGAPRLKTLKFFPEALDTTGIVHVGQLTELELVLGFRQQPLMPEWPHQQFLALCERSAFPQSLRVLRIANFRIRERELIQILSALSALEYLELMNGDRESYRVDSADFLITDNLLHALTFPAHRLIPRLRCFACHWQLQCTDTVFVDFVKSRLEEPAPGVFRVEIRSDSDEASPGVPVFHGRLQELVADISRPRMGLVPNLPRPTSLALLAVSSSCSFSDPSFASVHAPPPATRGFFPAEIFENETLLSGDGPFGSDFTVDADVKLASSYINNLHPALHQPLYRVIEGVLAGFVPMFEQEISCIWGDDSAPYPEDVPSNPLEANDYTDQLEARFSPVSLCGRTIVVYAEENITESRLSFRVAVGSPEYHGQDDSQHNPSLQKLALMRFRCLHEHAVQDGPGSELIQDIGAAVTKAGRALAWPNLFQHCVSPFELADRAKPGHRKIFAFFLVDPTQDPAPAGGLGGHDELCEATKNHFLETVMMRKEVEAYRLELMAVETHERA</sequence>
<organism evidence="3 4">
    <name type="scientific">Mycena albidolilacea</name>
    <dbReference type="NCBI Taxonomy" id="1033008"/>
    <lineage>
        <taxon>Eukaryota</taxon>
        <taxon>Fungi</taxon>
        <taxon>Dikarya</taxon>
        <taxon>Basidiomycota</taxon>
        <taxon>Agaricomycotina</taxon>
        <taxon>Agaricomycetes</taxon>
        <taxon>Agaricomycetidae</taxon>
        <taxon>Agaricales</taxon>
        <taxon>Marasmiineae</taxon>
        <taxon>Mycenaceae</taxon>
        <taxon>Mycena</taxon>
    </lineage>
</organism>
<evidence type="ECO:0000259" key="1">
    <source>
        <dbReference type="Pfam" id="PF12937"/>
    </source>
</evidence>
<dbReference type="PANTHER" id="PTHR33119">
    <property type="entry name" value="IFI3P"/>
    <property type="match status" value="1"/>
</dbReference>
<dbReference type="InterPro" id="IPR036047">
    <property type="entry name" value="F-box-like_dom_sf"/>
</dbReference>
<evidence type="ECO:0008006" key="5">
    <source>
        <dbReference type="Google" id="ProtNLM"/>
    </source>
</evidence>
<dbReference type="Proteomes" id="UP001218218">
    <property type="component" value="Unassembled WGS sequence"/>
</dbReference>
<comment type="caution">
    <text evidence="3">The sequence shown here is derived from an EMBL/GenBank/DDBJ whole genome shotgun (WGS) entry which is preliminary data.</text>
</comment>
<dbReference type="EMBL" id="JARIHO010000117">
    <property type="protein sequence ID" value="KAJ7302345.1"/>
    <property type="molecule type" value="Genomic_DNA"/>
</dbReference>